<reference evidence="1 2" key="1">
    <citation type="journal article" date="2017" name="Int. J. Parasitol.">
        <title>The genome of the protozoan parasite Cystoisospora suis and a reverse vaccinology approach to identify vaccine candidates.</title>
        <authorList>
            <person name="Palmieri N."/>
            <person name="Shrestha A."/>
            <person name="Ruttkowski B."/>
            <person name="Beck T."/>
            <person name="Vogl C."/>
            <person name="Tomley F."/>
            <person name="Blake D.P."/>
            <person name="Joachim A."/>
        </authorList>
    </citation>
    <scope>NUCLEOTIDE SEQUENCE [LARGE SCALE GENOMIC DNA]</scope>
    <source>
        <strain evidence="1 2">Wien I</strain>
    </source>
</reference>
<dbReference type="AlphaFoldDB" id="A0A2C6KKM3"/>
<comment type="caution">
    <text evidence="1">The sequence shown here is derived from an EMBL/GenBank/DDBJ whole genome shotgun (WGS) entry which is preliminary data.</text>
</comment>
<dbReference type="GeneID" id="94432480"/>
<dbReference type="Proteomes" id="UP000221165">
    <property type="component" value="Unassembled WGS sequence"/>
</dbReference>
<evidence type="ECO:0000313" key="2">
    <source>
        <dbReference type="Proteomes" id="UP000221165"/>
    </source>
</evidence>
<keyword evidence="2" id="KW-1185">Reference proteome</keyword>
<sequence length="31" mass="3759">LVCWRDCSCMEYEGFMTEWWDRVQTGVKGRS</sequence>
<organism evidence="1 2">
    <name type="scientific">Cystoisospora suis</name>
    <dbReference type="NCBI Taxonomy" id="483139"/>
    <lineage>
        <taxon>Eukaryota</taxon>
        <taxon>Sar</taxon>
        <taxon>Alveolata</taxon>
        <taxon>Apicomplexa</taxon>
        <taxon>Conoidasida</taxon>
        <taxon>Coccidia</taxon>
        <taxon>Eucoccidiorida</taxon>
        <taxon>Eimeriorina</taxon>
        <taxon>Sarcocystidae</taxon>
        <taxon>Cystoisospora</taxon>
    </lineage>
</organism>
<dbReference type="VEuPathDB" id="ToxoDB:CSUI_009151"/>
<protein>
    <submittedName>
        <fullName evidence="1">Uncharacterized protein</fullName>
    </submittedName>
</protein>
<evidence type="ECO:0000313" key="1">
    <source>
        <dbReference type="EMBL" id="PHJ17025.1"/>
    </source>
</evidence>
<proteinExistence type="predicted"/>
<feature type="non-terminal residue" evidence="1">
    <location>
        <position position="1"/>
    </location>
</feature>
<dbReference type="EMBL" id="MIGC01005341">
    <property type="protein sequence ID" value="PHJ17025.1"/>
    <property type="molecule type" value="Genomic_DNA"/>
</dbReference>
<accession>A0A2C6KKM3</accession>
<gene>
    <name evidence="1" type="ORF">CSUI_009151</name>
</gene>
<dbReference type="RefSeq" id="XP_067918750.1">
    <property type="nucleotide sequence ID" value="XM_068069269.1"/>
</dbReference>
<name>A0A2C6KKM3_9APIC</name>